<organism evidence="2 3">
    <name type="scientific">Gossypium australe</name>
    <dbReference type="NCBI Taxonomy" id="47621"/>
    <lineage>
        <taxon>Eukaryota</taxon>
        <taxon>Viridiplantae</taxon>
        <taxon>Streptophyta</taxon>
        <taxon>Embryophyta</taxon>
        <taxon>Tracheophyta</taxon>
        <taxon>Spermatophyta</taxon>
        <taxon>Magnoliopsida</taxon>
        <taxon>eudicotyledons</taxon>
        <taxon>Gunneridae</taxon>
        <taxon>Pentapetalae</taxon>
        <taxon>rosids</taxon>
        <taxon>malvids</taxon>
        <taxon>Malvales</taxon>
        <taxon>Malvaceae</taxon>
        <taxon>Malvoideae</taxon>
        <taxon>Gossypium</taxon>
    </lineage>
</organism>
<evidence type="ECO:0000313" key="2">
    <source>
        <dbReference type="EMBL" id="KAA3466621.1"/>
    </source>
</evidence>
<dbReference type="Proteomes" id="UP000325315">
    <property type="component" value="Unassembled WGS sequence"/>
</dbReference>
<dbReference type="EMBL" id="SMMG02000007">
    <property type="protein sequence ID" value="KAA3466621.1"/>
    <property type="molecule type" value="Genomic_DNA"/>
</dbReference>
<evidence type="ECO:0000256" key="1">
    <source>
        <dbReference type="SAM" id="MobiDB-lite"/>
    </source>
</evidence>
<comment type="caution">
    <text evidence="2">The sequence shown here is derived from an EMBL/GenBank/DDBJ whole genome shotgun (WGS) entry which is preliminary data.</text>
</comment>
<reference evidence="3" key="1">
    <citation type="journal article" date="2019" name="Plant Biotechnol. J.">
        <title>Genome sequencing of the Australian wild diploid species Gossypium australe highlights disease resistance and delayed gland morphogenesis.</title>
        <authorList>
            <person name="Cai Y."/>
            <person name="Cai X."/>
            <person name="Wang Q."/>
            <person name="Wang P."/>
            <person name="Zhang Y."/>
            <person name="Cai C."/>
            <person name="Xu Y."/>
            <person name="Wang K."/>
            <person name="Zhou Z."/>
            <person name="Wang C."/>
            <person name="Geng S."/>
            <person name="Li B."/>
            <person name="Dong Q."/>
            <person name="Hou Y."/>
            <person name="Wang H."/>
            <person name="Ai P."/>
            <person name="Liu Z."/>
            <person name="Yi F."/>
            <person name="Sun M."/>
            <person name="An G."/>
            <person name="Cheng J."/>
            <person name="Zhang Y."/>
            <person name="Shi Q."/>
            <person name="Xie Y."/>
            <person name="Shi X."/>
            <person name="Chang Y."/>
            <person name="Huang F."/>
            <person name="Chen Y."/>
            <person name="Hong S."/>
            <person name="Mi L."/>
            <person name="Sun Q."/>
            <person name="Zhang L."/>
            <person name="Zhou B."/>
            <person name="Peng R."/>
            <person name="Zhang X."/>
            <person name="Liu F."/>
        </authorList>
    </citation>
    <scope>NUCLEOTIDE SEQUENCE [LARGE SCALE GENOMIC DNA]</scope>
    <source>
        <strain evidence="3">cv. PA1801</strain>
    </source>
</reference>
<feature type="region of interest" description="Disordered" evidence="1">
    <location>
        <begin position="1"/>
        <end position="27"/>
    </location>
</feature>
<sequence length="92" mass="10662">MGMIRDIKRQIGTGIPSNTENNPRREENEYVKAITLRSNKEIPRNENTELDPEKVAELKAEPETEPNIEPVLTKLPFPSRLKNKRKHMKLSL</sequence>
<evidence type="ECO:0000313" key="3">
    <source>
        <dbReference type="Proteomes" id="UP000325315"/>
    </source>
</evidence>
<name>A0A5B6VC88_9ROSI</name>
<gene>
    <name evidence="2" type="ORF">EPI10_001700</name>
</gene>
<protein>
    <submittedName>
        <fullName evidence="2">Acidic leucine-rich nuclear phosphoprotein 32 family member B-like</fullName>
    </submittedName>
</protein>
<proteinExistence type="predicted"/>
<keyword evidence="3" id="KW-1185">Reference proteome</keyword>
<dbReference type="AlphaFoldDB" id="A0A5B6VC88"/>
<accession>A0A5B6VC88</accession>